<proteinExistence type="predicted"/>
<dbReference type="EMBL" id="NOIH01000008">
    <property type="protein sequence ID" value="OYD54204.1"/>
    <property type="molecule type" value="Genomic_DNA"/>
</dbReference>
<keyword evidence="1" id="KW-0812">Transmembrane</keyword>
<keyword evidence="3" id="KW-1185">Reference proteome</keyword>
<dbReference type="AlphaFoldDB" id="A0A235EYW0"/>
<evidence type="ECO:0000313" key="3">
    <source>
        <dbReference type="Proteomes" id="UP000215181"/>
    </source>
</evidence>
<name>A0A235EYW0_9RHOO</name>
<dbReference type="Proteomes" id="UP000215181">
    <property type="component" value="Unassembled WGS sequence"/>
</dbReference>
<accession>A0A235EYW0</accession>
<evidence type="ECO:0000256" key="1">
    <source>
        <dbReference type="SAM" id="Phobius"/>
    </source>
</evidence>
<evidence type="ECO:0000313" key="2">
    <source>
        <dbReference type="EMBL" id="OYD54204.1"/>
    </source>
</evidence>
<reference evidence="2 3" key="1">
    <citation type="submission" date="2017-07" db="EMBL/GenBank/DDBJ databases">
        <title>Thauera sp. KNDSS-Mac4 genome sequence and assembly.</title>
        <authorList>
            <person name="Mayilraj S."/>
        </authorList>
    </citation>
    <scope>NUCLEOTIDE SEQUENCE [LARGE SCALE GENOMIC DNA]</scope>
    <source>
        <strain evidence="2 3">KNDSS-Mac4</strain>
    </source>
</reference>
<gene>
    <name evidence="2" type="ORF">CGK74_08365</name>
</gene>
<dbReference type="OrthoDB" id="8527395at2"/>
<keyword evidence="1" id="KW-0472">Membrane</keyword>
<protein>
    <submittedName>
        <fullName evidence="2">Uncharacterized protein</fullName>
    </submittedName>
</protein>
<feature type="transmembrane region" description="Helical" evidence="1">
    <location>
        <begin position="6"/>
        <end position="23"/>
    </location>
</feature>
<sequence>MSRFLPVLFLIGLFFFMWLFLYAHQRREKQKRALPLREDYLVAHGHDEPACFACGKDQLKDEGLTSGRDTRRIVSCEGCNTLLYRYERPAEVVDDE</sequence>
<organism evidence="2 3">
    <name type="scientific">Thauera propionica</name>
    <dbReference type="NCBI Taxonomy" id="2019431"/>
    <lineage>
        <taxon>Bacteria</taxon>
        <taxon>Pseudomonadati</taxon>
        <taxon>Pseudomonadota</taxon>
        <taxon>Betaproteobacteria</taxon>
        <taxon>Rhodocyclales</taxon>
        <taxon>Zoogloeaceae</taxon>
        <taxon>Thauera</taxon>
    </lineage>
</organism>
<dbReference type="RefSeq" id="WP_094268046.1">
    <property type="nucleotide sequence ID" value="NZ_JAQVFK010000076.1"/>
</dbReference>
<keyword evidence="1" id="KW-1133">Transmembrane helix</keyword>
<comment type="caution">
    <text evidence="2">The sequence shown here is derived from an EMBL/GenBank/DDBJ whole genome shotgun (WGS) entry which is preliminary data.</text>
</comment>